<dbReference type="Proteomes" id="UP001162131">
    <property type="component" value="Unassembled WGS sequence"/>
</dbReference>
<name>A0AAU9K069_9CILI</name>
<sequence>MPGRPKSTSFIVEEDELLTDEEILAEDWRLTQLIAETTRIESTLQWCARHRLIANRMICENCDDFGTLNRLSRRQDFYEWRCSHCNRSHTIRSKSIFESSNLSLQQILLIIYFWSNNHLQQTTVHELNVSNHTIIEWFSLLRELCEESVTQFNEELGGIDYMNNPITVEIDESYFFHRKYHRGRFTGGQWVFGAIERGSNKCLLKQVPDRTRETLEELINKWILPGTNIISDGWPAYARIDEINGGVYSHEIVIHQECFVDPVDPSIHTQHIEATWTHVKRKLKYQFGTQREFFPSYLAEYMWRHSILNRSPFENMLLCISQYYPI</sequence>
<reference evidence="2" key="1">
    <citation type="submission" date="2021-09" db="EMBL/GenBank/DDBJ databases">
        <authorList>
            <consortium name="AG Swart"/>
            <person name="Singh M."/>
            <person name="Singh A."/>
            <person name="Seah K."/>
            <person name="Emmerich C."/>
        </authorList>
    </citation>
    <scope>NUCLEOTIDE SEQUENCE</scope>
    <source>
        <strain evidence="2">ATCC30299</strain>
    </source>
</reference>
<dbReference type="PANTHER" id="PTHR47163">
    <property type="entry name" value="DDE_TNP_IS1595 DOMAIN-CONTAINING PROTEIN"/>
    <property type="match status" value="1"/>
</dbReference>
<proteinExistence type="predicted"/>
<dbReference type="EMBL" id="CAJZBQ010000056">
    <property type="protein sequence ID" value="CAG9333289.1"/>
    <property type="molecule type" value="Genomic_DNA"/>
</dbReference>
<dbReference type="InterPro" id="IPR053164">
    <property type="entry name" value="IS1016-like_transposase"/>
</dbReference>
<dbReference type="InterPro" id="IPR024445">
    <property type="entry name" value="Tnp_ISXO2-like"/>
</dbReference>
<comment type="caution">
    <text evidence="2">The sequence shown here is derived from an EMBL/GenBank/DDBJ whole genome shotgun (WGS) entry which is preliminary data.</text>
</comment>
<dbReference type="SMART" id="SM01126">
    <property type="entry name" value="DDE_Tnp_IS1595"/>
    <property type="match status" value="1"/>
</dbReference>
<dbReference type="NCBIfam" id="NF033547">
    <property type="entry name" value="transpos_IS1595"/>
    <property type="match status" value="1"/>
</dbReference>
<gene>
    <name evidence="2" type="ORF">BSTOLATCC_MIC58407</name>
</gene>
<accession>A0AAU9K069</accession>
<keyword evidence="3" id="KW-1185">Reference proteome</keyword>
<dbReference type="Pfam" id="PF12762">
    <property type="entry name" value="DDE_Tnp_IS1595"/>
    <property type="match status" value="1"/>
</dbReference>
<dbReference type="AlphaFoldDB" id="A0AAU9K069"/>
<evidence type="ECO:0000313" key="2">
    <source>
        <dbReference type="EMBL" id="CAG9333289.1"/>
    </source>
</evidence>
<feature type="domain" description="ISXO2-like transposase" evidence="1">
    <location>
        <begin position="167"/>
        <end position="306"/>
    </location>
</feature>
<protein>
    <recommendedName>
        <fullName evidence="1">ISXO2-like transposase domain-containing protein</fullName>
    </recommendedName>
</protein>
<dbReference type="PANTHER" id="PTHR47163:SF2">
    <property type="entry name" value="SI:DKEY-17M8.2"/>
    <property type="match status" value="1"/>
</dbReference>
<evidence type="ECO:0000259" key="1">
    <source>
        <dbReference type="SMART" id="SM01126"/>
    </source>
</evidence>
<evidence type="ECO:0000313" key="3">
    <source>
        <dbReference type="Proteomes" id="UP001162131"/>
    </source>
</evidence>
<organism evidence="2 3">
    <name type="scientific">Blepharisma stoltei</name>
    <dbReference type="NCBI Taxonomy" id="1481888"/>
    <lineage>
        <taxon>Eukaryota</taxon>
        <taxon>Sar</taxon>
        <taxon>Alveolata</taxon>
        <taxon>Ciliophora</taxon>
        <taxon>Postciliodesmatophora</taxon>
        <taxon>Heterotrichea</taxon>
        <taxon>Heterotrichida</taxon>
        <taxon>Blepharismidae</taxon>
        <taxon>Blepharisma</taxon>
    </lineage>
</organism>